<dbReference type="GO" id="GO:0004674">
    <property type="term" value="F:protein serine/threonine kinase activity"/>
    <property type="evidence" value="ECO:0007669"/>
    <property type="project" value="UniProtKB-EC"/>
</dbReference>
<dbReference type="EMBL" id="JAYKXP010000034">
    <property type="protein sequence ID" value="KAK7041513.1"/>
    <property type="molecule type" value="Genomic_DNA"/>
</dbReference>
<feature type="region of interest" description="Disordered" evidence="1">
    <location>
        <begin position="360"/>
        <end position="393"/>
    </location>
</feature>
<keyword evidence="3" id="KW-0808">Transferase</keyword>
<feature type="compositionally biased region" description="Pro residues" evidence="1">
    <location>
        <begin position="809"/>
        <end position="822"/>
    </location>
</feature>
<proteinExistence type="predicted"/>
<sequence>MASFVHGGQGFNINAGDITNVGRDQISHYHSHHSPSSPLTVRIVTPDGHQSLANPWTYDPLPVPSPTDPTIHSSTRYALLLLSKREGYPLWYPQPKPKLPPEYRNSGVRIGDVGIVRSNTPFDYLFNICHPANHPINRFGVPKGFVPLPDDQIELSHSSEEIYRHPGTPVVVPGSIKLVVDHDGAHTYKFTSTDAQGAILMLPDGSWREEVANIGLFQRYAQRHSESWFPYAEQDRDRCLAPGTILYLVTGYERCSSWGVSTFLNPARNAEPLSLPLKVTHDGNGASKRYTWEFTGSNSCEARCYPGALHSIPNGQTPCNSCVFMQGYVISRKPTRHDHPKVRDIDEVYIKAKRKNDYSIFGQTGSNNDNSSGGRSQFLSDTPRSQNGHGYDGMHQYPIGSAGSEDITIRFHGANPATFHPANDIINPFMLAITERIGDSSIAISHDKDWVALLSDVPSEKELIRRLVENYRFVVKDGVTCLESLNDESVYHVKSKMESGGDQQVIVAQVDMVFEHSDSDRSSEGSTSDDRADIEDYTFGEEHPTTIPHKSTLTIVDFGTRPASYNPHFNIMAYTLSTSSNPSNREMIKTAISMLCSFYRDAWGNFHGENEIKTRLELFFELQEFWSTEDGSDNSDTPTEANPRLSFFPEEKEKRIFGDVLRDGYVLCRLMNHLQDKDLLYPDPYENGVDSVKNLESFRVACITHGISDEDIFQISDLVAGTSKSLARVAKTIIALFNLASEGNGLHKEINSESTDTTSSIGNSRISVHDLGSWGSLTSRSSRRRSKRRSRRSDSSYSDRARLPGKRPVLPPPPRLPPPLPPTLVESELEVS</sequence>
<dbReference type="Pfam" id="PF00307">
    <property type="entry name" value="CH"/>
    <property type="match status" value="1"/>
</dbReference>
<evidence type="ECO:0000313" key="4">
    <source>
        <dbReference type="Proteomes" id="UP001383192"/>
    </source>
</evidence>
<dbReference type="InterPro" id="IPR003096">
    <property type="entry name" value="SM22_calponin"/>
</dbReference>
<dbReference type="Gene3D" id="1.10.418.10">
    <property type="entry name" value="Calponin-like domain"/>
    <property type="match status" value="1"/>
</dbReference>
<name>A0AAW0CUE8_9AGAR</name>
<dbReference type="CDD" id="cd00014">
    <property type="entry name" value="CH_SF"/>
    <property type="match status" value="1"/>
</dbReference>
<evidence type="ECO:0000256" key="1">
    <source>
        <dbReference type="SAM" id="MobiDB-lite"/>
    </source>
</evidence>
<dbReference type="InterPro" id="IPR036872">
    <property type="entry name" value="CH_dom_sf"/>
</dbReference>
<evidence type="ECO:0000313" key="3">
    <source>
        <dbReference type="EMBL" id="KAK7041513.1"/>
    </source>
</evidence>
<gene>
    <name evidence="3" type="primary">CDC15_3</name>
    <name evidence="3" type="ORF">VNI00_009383</name>
</gene>
<dbReference type="PRINTS" id="PR00888">
    <property type="entry name" value="SM22CALPONIN"/>
</dbReference>
<evidence type="ECO:0000259" key="2">
    <source>
        <dbReference type="Pfam" id="PF00307"/>
    </source>
</evidence>
<organism evidence="3 4">
    <name type="scientific">Paramarasmius palmivorus</name>
    <dbReference type="NCBI Taxonomy" id="297713"/>
    <lineage>
        <taxon>Eukaryota</taxon>
        <taxon>Fungi</taxon>
        <taxon>Dikarya</taxon>
        <taxon>Basidiomycota</taxon>
        <taxon>Agaricomycotina</taxon>
        <taxon>Agaricomycetes</taxon>
        <taxon>Agaricomycetidae</taxon>
        <taxon>Agaricales</taxon>
        <taxon>Marasmiineae</taxon>
        <taxon>Marasmiaceae</taxon>
        <taxon>Paramarasmius</taxon>
    </lineage>
</organism>
<feature type="compositionally biased region" description="Polar residues" evidence="1">
    <location>
        <begin position="375"/>
        <end position="388"/>
    </location>
</feature>
<feature type="region of interest" description="Disordered" evidence="1">
    <location>
        <begin position="777"/>
        <end position="832"/>
    </location>
</feature>
<comment type="caution">
    <text evidence="3">The sequence shown here is derived from an EMBL/GenBank/DDBJ whole genome shotgun (WGS) entry which is preliminary data.</text>
</comment>
<protein>
    <submittedName>
        <fullName evidence="3">Protein kinase of the Mitotic Exit Network</fullName>
        <ecNumber evidence="3">2.7.11.1</ecNumber>
    </submittedName>
</protein>
<dbReference type="SUPFAM" id="SSF47576">
    <property type="entry name" value="Calponin-homology domain, CH-domain"/>
    <property type="match status" value="1"/>
</dbReference>
<keyword evidence="4" id="KW-1185">Reference proteome</keyword>
<dbReference type="AlphaFoldDB" id="A0AAW0CUE8"/>
<dbReference type="InterPro" id="IPR001715">
    <property type="entry name" value="CH_dom"/>
</dbReference>
<feature type="compositionally biased region" description="Basic and acidic residues" evidence="1">
    <location>
        <begin position="792"/>
        <end position="802"/>
    </location>
</feature>
<dbReference type="Proteomes" id="UP001383192">
    <property type="component" value="Unassembled WGS sequence"/>
</dbReference>
<dbReference type="EC" id="2.7.11.1" evidence="3"/>
<feature type="domain" description="Calponin-homology (CH)" evidence="2">
    <location>
        <begin position="657"/>
        <end position="738"/>
    </location>
</feature>
<accession>A0AAW0CUE8</accession>
<feature type="compositionally biased region" description="Basic residues" evidence="1">
    <location>
        <begin position="781"/>
        <end position="791"/>
    </location>
</feature>
<keyword evidence="3" id="KW-0418">Kinase</keyword>
<reference evidence="3 4" key="1">
    <citation type="submission" date="2024-01" db="EMBL/GenBank/DDBJ databases">
        <title>A draft genome for a cacao thread blight-causing isolate of Paramarasmius palmivorus.</title>
        <authorList>
            <person name="Baruah I.K."/>
            <person name="Bukari Y."/>
            <person name="Amoako-Attah I."/>
            <person name="Meinhardt L.W."/>
            <person name="Bailey B.A."/>
            <person name="Cohen S.P."/>
        </authorList>
    </citation>
    <scope>NUCLEOTIDE SEQUENCE [LARGE SCALE GENOMIC DNA]</scope>
    <source>
        <strain evidence="3 4">GH-12</strain>
    </source>
</reference>
<feature type="compositionally biased region" description="Low complexity" evidence="1">
    <location>
        <begin position="365"/>
        <end position="374"/>
    </location>
</feature>